<comment type="similarity">
    <text evidence="1">Belongs to the SCO1/2 family.</text>
</comment>
<dbReference type="Proteomes" id="UP000641386">
    <property type="component" value="Unassembled WGS sequence"/>
</dbReference>
<accession>A0A919AJ25</accession>
<sequence>MTTPVSTQPQGRFSLIDHHGRRVTDEDFRGKFLMVFFGFTHCRQICPAVLRRNTEALDLLGQAARRIRPLYVSVDPERDTPEVMRAFLTSSYPHHTGLTGTPSEVEAAKAAYRVFARRGSDLDEYDVPHTSFTYLMGPDGTYLAHYPDTLSPDELAARVRGRLATPGAPSGPVAATASTASSRGRCCG</sequence>
<feature type="binding site" evidence="3">
    <location>
        <position position="46"/>
    </location>
    <ligand>
        <name>Cu cation</name>
        <dbReference type="ChEBI" id="CHEBI:23378"/>
    </ligand>
</feature>
<keyword evidence="8" id="KW-1185">Reference proteome</keyword>
<evidence type="ECO:0000313" key="7">
    <source>
        <dbReference type="EMBL" id="GHF09501.1"/>
    </source>
</evidence>
<evidence type="ECO:0000313" key="8">
    <source>
        <dbReference type="Proteomes" id="UP000641386"/>
    </source>
</evidence>
<dbReference type="InterPro" id="IPR013766">
    <property type="entry name" value="Thioredoxin_domain"/>
</dbReference>
<keyword evidence="3" id="KW-0479">Metal-binding</keyword>
<reference evidence="7" key="2">
    <citation type="submission" date="2020-09" db="EMBL/GenBank/DDBJ databases">
        <authorList>
            <person name="Sun Q."/>
            <person name="Ohkuma M."/>
        </authorList>
    </citation>
    <scope>NUCLEOTIDE SEQUENCE</scope>
    <source>
        <strain evidence="7">JCM 3302</strain>
    </source>
</reference>
<keyword evidence="4" id="KW-1015">Disulfide bond</keyword>
<evidence type="ECO:0000256" key="1">
    <source>
        <dbReference type="ARBA" id="ARBA00010996"/>
    </source>
</evidence>
<gene>
    <name evidence="7" type="ORF">GCM10014715_76610</name>
</gene>
<evidence type="ECO:0000259" key="6">
    <source>
        <dbReference type="PROSITE" id="PS51352"/>
    </source>
</evidence>
<feature type="binding site" evidence="3">
    <location>
        <position position="129"/>
    </location>
    <ligand>
        <name>Cu cation</name>
        <dbReference type="ChEBI" id="CHEBI:23378"/>
    </ligand>
</feature>
<feature type="binding site" evidence="3">
    <location>
        <position position="42"/>
    </location>
    <ligand>
        <name>Cu cation</name>
        <dbReference type="ChEBI" id="CHEBI:23378"/>
    </ligand>
</feature>
<organism evidence="7 8">
    <name type="scientific">Streptomyces spiralis</name>
    <dbReference type="NCBI Taxonomy" id="66376"/>
    <lineage>
        <taxon>Bacteria</taxon>
        <taxon>Bacillati</taxon>
        <taxon>Actinomycetota</taxon>
        <taxon>Actinomycetes</taxon>
        <taxon>Kitasatosporales</taxon>
        <taxon>Streptomycetaceae</taxon>
        <taxon>Streptomyces</taxon>
    </lineage>
</organism>
<dbReference type="PROSITE" id="PS51352">
    <property type="entry name" value="THIOREDOXIN_2"/>
    <property type="match status" value="1"/>
</dbReference>
<dbReference type="InterPro" id="IPR036249">
    <property type="entry name" value="Thioredoxin-like_sf"/>
</dbReference>
<dbReference type="AlphaFoldDB" id="A0A919AJ25"/>
<comment type="caution">
    <text evidence="7">The sequence shown here is derived from an EMBL/GenBank/DDBJ whole genome shotgun (WGS) entry which is preliminary data.</text>
</comment>
<evidence type="ECO:0000256" key="5">
    <source>
        <dbReference type="SAM" id="MobiDB-lite"/>
    </source>
</evidence>
<dbReference type="InterPro" id="IPR003782">
    <property type="entry name" value="SCO1/SenC"/>
</dbReference>
<dbReference type="Gene3D" id="3.40.30.10">
    <property type="entry name" value="Glutaredoxin"/>
    <property type="match status" value="1"/>
</dbReference>
<dbReference type="FunFam" id="3.40.30.10:FF:000013">
    <property type="entry name" value="Blast:Protein SCO1 homolog, mitochondrial"/>
    <property type="match status" value="1"/>
</dbReference>
<proteinExistence type="inferred from homology"/>
<dbReference type="PANTHER" id="PTHR12151">
    <property type="entry name" value="ELECTRON TRANSPORT PROTIN SCO1/SENC FAMILY MEMBER"/>
    <property type="match status" value="1"/>
</dbReference>
<dbReference type="Pfam" id="PF02630">
    <property type="entry name" value="SCO1-SenC"/>
    <property type="match status" value="1"/>
</dbReference>
<name>A0A919AJ25_9ACTN</name>
<dbReference type="CDD" id="cd02968">
    <property type="entry name" value="SCO"/>
    <property type="match status" value="1"/>
</dbReference>
<feature type="region of interest" description="Disordered" evidence="5">
    <location>
        <begin position="165"/>
        <end position="188"/>
    </location>
</feature>
<dbReference type="EMBL" id="BNBC01000056">
    <property type="protein sequence ID" value="GHF09501.1"/>
    <property type="molecule type" value="Genomic_DNA"/>
</dbReference>
<evidence type="ECO:0000256" key="4">
    <source>
        <dbReference type="PIRSR" id="PIRSR603782-2"/>
    </source>
</evidence>
<keyword evidence="2 3" id="KW-0186">Copper</keyword>
<dbReference type="SUPFAM" id="SSF52833">
    <property type="entry name" value="Thioredoxin-like"/>
    <property type="match status" value="1"/>
</dbReference>
<reference evidence="7" key="1">
    <citation type="journal article" date="2014" name="Int. J. Syst. Evol. Microbiol.">
        <title>Complete genome sequence of Corynebacterium casei LMG S-19264T (=DSM 44701T), isolated from a smear-ripened cheese.</title>
        <authorList>
            <consortium name="US DOE Joint Genome Institute (JGI-PGF)"/>
            <person name="Walter F."/>
            <person name="Albersmeier A."/>
            <person name="Kalinowski J."/>
            <person name="Ruckert C."/>
        </authorList>
    </citation>
    <scope>NUCLEOTIDE SEQUENCE</scope>
    <source>
        <strain evidence="7">JCM 3302</strain>
    </source>
</reference>
<dbReference type="RefSeq" id="WP_189907416.1">
    <property type="nucleotide sequence ID" value="NZ_BNBC01000056.1"/>
</dbReference>
<protein>
    <submittedName>
        <fullName evidence="7">Copper-binding protein</fullName>
    </submittedName>
</protein>
<evidence type="ECO:0000256" key="3">
    <source>
        <dbReference type="PIRSR" id="PIRSR603782-1"/>
    </source>
</evidence>
<feature type="domain" description="Thioredoxin" evidence="6">
    <location>
        <begin position="4"/>
        <end position="164"/>
    </location>
</feature>
<dbReference type="PANTHER" id="PTHR12151:SF25">
    <property type="entry name" value="LINALOOL DEHYDRATASE_ISOMERASE DOMAIN-CONTAINING PROTEIN"/>
    <property type="match status" value="1"/>
</dbReference>
<feature type="disulfide bond" description="Redox-active" evidence="4">
    <location>
        <begin position="42"/>
        <end position="46"/>
    </location>
</feature>
<evidence type="ECO:0000256" key="2">
    <source>
        <dbReference type="ARBA" id="ARBA00023008"/>
    </source>
</evidence>
<dbReference type="GO" id="GO:0046872">
    <property type="term" value="F:metal ion binding"/>
    <property type="evidence" value="ECO:0007669"/>
    <property type="project" value="UniProtKB-KW"/>
</dbReference>